<protein>
    <submittedName>
        <fullName evidence="2">Uncharacterized protein</fullName>
    </submittedName>
</protein>
<gene>
    <name evidence="2" type="ORF">AMTR_s00001p00272420</name>
</gene>
<name>W1NMW4_AMBTC</name>
<dbReference type="Gramene" id="ERM96649">
    <property type="protein sequence ID" value="ERM96649"/>
    <property type="gene ID" value="AMTR_s00001p00272420"/>
</dbReference>
<evidence type="ECO:0000313" key="3">
    <source>
        <dbReference type="Proteomes" id="UP000017836"/>
    </source>
</evidence>
<feature type="region of interest" description="Disordered" evidence="1">
    <location>
        <begin position="1"/>
        <end position="24"/>
    </location>
</feature>
<evidence type="ECO:0000256" key="1">
    <source>
        <dbReference type="SAM" id="MobiDB-lite"/>
    </source>
</evidence>
<sequence>MTTRHAAKAADSLRMRNPVGDDTPEDVIIIADDEPPVAMVEEDPGHAFRINPDKPLSSSRLPSLWWVLFTLAWFTHGVIVPEQLRIPFSTQVVGLDYLSDDIAMMEYGKELLRAFTVL</sequence>
<reference evidence="3" key="1">
    <citation type="journal article" date="2013" name="Science">
        <title>The Amborella genome and the evolution of flowering plants.</title>
        <authorList>
            <consortium name="Amborella Genome Project"/>
        </authorList>
    </citation>
    <scope>NUCLEOTIDE SEQUENCE [LARGE SCALE GENOMIC DNA]</scope>
</reference>
<evidence type="ECO:0000313" key="2">
    <source>
        <dbReference type="EMBL" id="ERM96649.1"/>
    </source>
</evidence>
<dbReference type="Proteomes" id="UP000017836">
    <property type="component" value="Unassembled WGS sequence"/>
</dbReference>
<dbReference type="AlphaFoldDB" id="W1NMW4"/>
<proteinExistence type="predicted"/>
<dbReference type="EMBL" id="KI397142">
    <property type="protein sequence ID" value="ERM96649.1"/>
    <property type="molecule type" value="Genomic_DNA"/>
</dbReference>
<keyword evidence="3" id="KW-1185">Reference proteome</keyword>
<organism evidence="2 3">
    <name type="scientific">Amborella trichopoda</name>
    <dbReference type="NCBI Taxonomy" id="13333"/>
    <lineage>
        <taxon>Eukaryota</taxon>
        <taxon>Viridiplantae</taxon>
        <taxon>Streptophyta</taxon>
        <taxon>Embryophyta</taxon>
        <taxon>Tracheophyta</taxon>
        <taxon>Spermatophyta</taxon>
        <taxon>Magnoliopsida</taxon>
        <taxon>Amborellales</taxon>
        <taxon>Amborellaceae</taxon>
        <taxon>Amborella</taxon>
    </lineage>
</organism>
<accession>W1NMW4</accession>
<dbReference type="HOGENOM" id="CLU_112191_1_0_1"/>